<comment type="caution">
    <text evidence="3">The sequence shown here is derived from an EMBL/GenBank/DDBJ whole genome shotgun (WGS) entry which is preliminary data.</text>
</comment>
<sequence length="130" mass="14459">MKNMSSAAPRLRFSKNDDLDLLRDARECKLFEDYMLKRFGDRWRGKATGAIPAVCVAGACVPLGVIVLPARAVLDKRRAAGRVETHRRRGEQELSGVFDPGRKKCIPPFPSCSFTPLRRTVSGSRTAAKR</sequence>
<protein>
    <submittedName>
        <fullName evidence="3">Uncharacterized protein</fullName>
    </submittedName>
</protein>
<keyword evidence="2" id="KW-1133">Transmembrane helix</keyword>
<accession>A0AAQ4D3V5</accession>
<evidence type="ECO:0000256" key="2">
    <source>
        <dbReference type="SAM" id="Phobius"/>
    </source>
</evidence>
<reference evidence="3 4" key="1">
    <citation type="journal article" date="2023" name="Arcadia Sci">
        <title>De novo assembly of a long-read Amblyomma americanum tick genome.</title>
        <authorList>
            <person name="Chou S."/>
            <person name="Poskanzer K.E."/>
            <person name="Rollins M."/>
            <person name="Thuy-Boun P.S."/>
        </authorList>
    </citation>
    <scope>NUCLEOTIDE SEQUENCE [LARGE SCALE GENOMIC DNA]</scope>
    <source>
        <strain evidence="3">F_SG_1</strain>
        <tissue evidence="3">Salivary glands</tissue>
    </source>
</reference>
<gene>
    <name evidence="3" type="ORF">V5799_000154</name>
</gene>
<evidence type="ECO:0000313" key="4">
    <source>
        <dbReference type="Proteomes" id="UP001321473"/>
    </source>
</evidence>
<dbReference type="Proteomes" id="UP001321473">
    <property type="component" value="Unassembled WGS sequence"/>
</dbReference>
<name>A0AAQ4D3V5_AMBAM</name>
<evidence type="ECO:0000256" key="1">
    <source>
        <dbReference type="SAM" id="MobiDB-lite"/>
    </source>
</evidence>
<proteinExistence type="predicted"/>
<feature type="transmembrane region" description="Helical" evidence="2">
    <location>
        <begin position="49"/>
        <end position="68"/>
    </location>
</feature>
<keyword evidence="4" id="KW-1185">Reference proteome</keyword>
<dbReference type="AlphaFoldDB" id="A0AAQ4D3V5"/>
<keyword evidence="2" id="KW-0472">Membrane</keyword>
<evidence type="ECO:0000313" key="3">
    <source>
        <dbReference type="EMBL" id="KAK8757145.1"/>
    </source>
</evidence>
<keyword evidence="2" id="KW-0812">Transmembrane</keyword>
<feature type="region of interest" description="Disordered" evidence="1">
    <location>
        <begin position="83"/>
        <end position="104"/>
    </location>
</feature>
<dbReference type="EMBL" id="JARKHS020035529">
    <property type="protein sequence ID" value="KAK8757145.1"/>
    <property type="molecule type" value="Genomic_DNA"/>
</dbReference>
<organism evidence="3 4">
    <name type="scientific">Amblyomma americanum</name>
    <name type="common">Lone star tick</name>
    <dbReference type="NCBI Taxonomy" id="6943"/>
    <lineage>
        <taxon>Eukaryota</taxon>
        <taxon>Metazoa</taxon>
        <taxon>Ecdysozoa</taxon>
        <taxon>Arthropoda</taxon>
        <taxon>Chelicerata</taxon>
        <taxon>Arachnida</taxon>
        <taxon>Acari</taxon>
        <taxon>Parasitiformes</taxon>
        <taxon>Ixodida</taxon>
        <taxon>Ixodoidea</taxon>
        <taxon>Ixodidae</taxon>
        <taxon>Amblyomminae</taxon>
        <taxon>Amblyomma</taxon>
    </lineage>
</organism>